<dbReference type="SUPFAM" id="SSF48264">
    <property type="entry name" value="Cytochrome P450"/>
    <property type="match status" value="1"/>
</dbReference>
<dbReference type="Gene3D" id="1.10.630.10">
    <property type="entry name" value="Cytochrome P450"/>
    <property type="match status" value="1"/>
</dbReference>
<dbReference type="PANTHER" id="PTHR46300">
    <property type="entry name" value="P450, PUTATIVE (EUROFUNG)-RELATED-RELATED"/>
    <property type="match status" value="1"/>
</dbReference>
<evidence type="ECO:0000313" key="6">
    <source>
        <dbReference type="EMBL" id="KAG9244175.1"/>
    </source>
</evidence>
<evidence type="ECO:0000256" key="2">
    <source>
        <dbReference type="ARBA" id="ARBA00022723"/>
    </source>
</evidence>
<evidence type="ECO:0000256" key="4">
    <source>
        <dbReference type="ARBA" id="ARBA00023004"/>
    </source>
</evidence>
<keyword evidence="7" id="KW-1185">Reference proteome</keyword>
<dbReference type="GO" id="GO:0004497">
    <property type="term" value="F:monooxygenase activity"/>
    <property type="evidence" value="ECO:0007669"/>
    <property type="project" value="UniProtKB-KW"/>
</dbReference>
<dbReference type="PANTHER" id="PTHR46300:SF2">
    <property type="entry name" value="CYTOCHROME P450 MONOOXYGENASE ALNH-RELATED"/>
    <property type="match status" value="1"/>
</dbReference>
<evidence type="ECO:0000256" key="3">
    <source>
        <dbReference type="ARBA" id="ARBA00023002"/>
    </source>
</evidence>
<protein>
    <submittedName>
        <fullName evidence="6">Uncharacterized protein</fullName>
    </submittedName>
</protein>
<dbReference type="InterPro" id="IPR050364">
    <property type="entry name" value="Cytochrome_P450_fung"/>
</dbReference>
<dbReference type="GO" id="GO:0005506">
    <property type="term" value="F:iron ion binding"/>
    <property type="evidence" value="ECO:0007669"/>
    <property type="project" value="InterPro"/>
</dbReference>
<dbReference type="EMBL" id="MU253924">
    <property type="protein sequence ID" value="KAG9244175.1"/>
    <property type="molecule type" value="Genomic_DNA"/>
</dbReference>
<evidence type="ECO:0000256" key="1">
    <source>
        <dbReference type="ARBA" id="ARBA00010617"/>
    </source>
</evidence>
<evidence type="ECO:0000313" key="7">
    <source>
        <dbReference type="Proteomes" id="UP000887226"/>
    </source>
</evidence>
<gene>
    <name evidence="6" type="ORF">BJ878DRAFT_421967</name>
</gene>
<accession>A0A9P7Z3F7</accession>
<keyword evidence="2" id="KW-0479">Metal-binding</keyword>
<sequence>ILGTKTFAMLFSDTAVKDLIDKRSGIYSTRPVMCMAQDVASGGARTVLMKNGPLWRKYYKLINDMLNIRASVSYVPYQDLENKQMLVGLLESPEKFHHHIRCHTKFLATQMIFGFRTQHIDYPKDRIAYRSEIGIWSLRCSASGAASQVLGFLPVLRKLPTFLRLDHCHAQELHGKERVLHFGHRIPSLEAYGKLNMLDQRDQPP</sequence>
<dbReference type="Proteomes" id="UP000887226">
    <property type="component" value="Unassembled WGS sequence"/>
</dbReference>
<reference evidence="6" key="1">
    <citation type="journal article" date="2021" name="IMA Fungus">
        <title>Genomic characterization of three marine fungi, including Emericellopsis atlantica sp. nov. with signatures of a generalist lifestyle and marine biomass degradation.</title>
        <authorList>
            <person name="Hagestad O.C."/>
            <person name="Hou L."/>
            <person name="Andersen J.H."/>
            <person name="Hansen E.H."/>
            <person name="Altermark B."/>
            <person name="Li C."/>
            <person name="Kuhnert E."/>
            <person name="Cox R.J."/>
            <person name="Crous P.W."/>
            <person name="Spatafora J.W."/>
            <person name="Lail K."/>
            <person name="Amirebrahimi M."/>
            <person name="Lipzen A."/>
            <person name="Pangilinan J."/>
            <person name="Andreopoulos W."/>
            <person name="Hayes R.D."/>
            <person name="Ng V."/>
            <person name="Grigoriev I.V."/>
            <person name="Jackson S.A."/>
            <person name="Sutton T.D.S."/>
            <person name="Dobson A.D.W."/>
            <person name="Rama T."/>
        </authorList>
    </citation>
    <scope>NUCLEOTIDE SEQUENCE</scope>
    <source>
        <strain evidence="6">TRa3180A</strain>
    </source>
</reference>
<comment type="caution">
    <text evidence="6">The sequence shown here is derived from an EMBL/GenBank/DDBJ whole genome shotgun (WGS) entry which is preliminary data.</text>
</comment>
<evidence type="ECO:0000256" key="5">
    <source>
        <dbReference type="ARBA" id="ARBA00023033"/>
    </source>
</evidence>
<dbReference type="AlphaFoldDB" id="A0A9P7Z3F7"/>
<dbReference type="InterPro" id="IPR036396">
    <property type="entry name" value="Cyt_P450_sf"/>
</dbReference>
<organism evidence="6 7">
    <name type="scientific">Calycina marina</name>
    <dbReference type="NCBI Taxonomy" id="1763456"/>
    <lineage>
        <taxon>Eukaryota</taxon>
        <taxon>Fungi</taxon>
        <taxon>Dikarya</taxon>
        <taxon>Ascomycota</taxon>
        <taxon>Pezizomycotina</taxon>
        <taxon>Leotiomycetes</taxon>
        <taxon>Helotiales</taxon>
        <taxon>Pezizellaceae</taxon>
        <taxon>Calycina</taxon>
    </lineage>
</organism>
<feature type="non-terminal residue" evidence="6">
    <location>
        <position position="1"/>
    </location>
</feature>
<keyword evidence="4" id="KW-0408">Iron</keyword>
<comment type="similarity">
    <text evidence="1">Belongs to the cytochrome P450 family.</text>
</comment>
<keyword evidence="5" id="KW-0503">Monooxygenase</keyword>
<dbReference type="GO" id="GO:0016705">
    <property type="term" value="F:oxidoreductase activity, acting on paired donors, with incorporation or reduction of molecular oxygen"/>
    <property type="evidence" value="ECO:0007669"/>
    <property type="project" value="InterPro"/>
</dbReference>
<name>A0A9P7Z3F7_9HELO</name>
<proteinExistence type="inferred from homology"/>
<dbReference type="GO" id="GO:0020037">
    <property type="term" value="F:heme binding"/>
    <property type="evidence" value="ECO:0007669"/>
    <property type="project" value="InterPro"/>
</dbReference>
<dbReference type="OrthoDB" id="1103324at2759"/>
<keyword evidence="3" id="KW-0560">Oxidoreductase</keyword>